<feature type="active site" description="Charge relay system" evidence="7">
    <location>
        <position position="380"/>
    </location>
</feature>
<evidence type="ECO:0000256" key="3">
    <source>
        <dbReference type="ARBA" id="ARBA00022801"/>
    </source>
</evidence>
<protein>
    <recommendedName>
        <fullName evidence="9">AB hydrolase-1 domain-containing protein</fullName>
    </recommendedName>
</protein>
<feature type="signal peptide" evidence="8">
    <location>
        <begin position="1"/>
        <end position="15"/>
    </location>
</feature>
<evidence type="ECO:0000256" key="2">
    <source>
        <dbReference type="ARBA" id="ARBA00022729"/>
    </source>
</evidence>
<evidence type="ECO:0000313" key="10">
    <source>
        <dbReference type="EMBL" id="CAI2369793.1"/>
    </source>
</evidence>
<dbReference type="PANTHER" id="PTHR11005">
    <property type="entry name" value="LYSOSOMAL ACID LIPASE-RELATED"/>
    <property type="match status" value="1"/>
</dbReference>
<keyword evidence="4" id="KW-0442">Lipid degradation</keyword>
<dbReference type="PIRSF" id="PIRSF000862">
    <property type="entry name" value="Steryl_ester_lip"/>
    <property type="match status" value="1"/>
</dbReference>
<keyword evidence="6" id="KW-0325">Glycoprotein</keyword>
<evidence type="ECO:0000313" key="11">
    <source>
        <dbReference type="Proteomes" id="UP001295684"/>
    </source>
</evidence>
<dbReference type="InterPro" id="IPR029058">
    <property type="entry name" value="AB_hydrolase_fold"/>
</dbReference>
<comment type="similarity">
    <text evidence="1">Belongs to the AB hydrolase superfamily. Lipase family.</text>
</comment>
<keyword evidence="2 8" id="KW-0732">Signal</keyword>
<keyword evidence="5" id="KW-0443">Lipid metabolism</keyword>
<keyword evidence="11" id="KW-1185">Reference proteome</keyword>
<feature type="active site" description="Nucleophile" evidence="7">
    <location>
        <position position="205"/>
    </location>
</feature>
<evidence type="ECO:0000256" key="1">
    <source>
        <dbReference type="ARBA" id="ARBA00010701"/>
    </source>
</evidence>
<name>A0AAD1XF96_EUPCR</name>
<dbReference type="FunFam" id="3.40.50.1820:FF:000057">
    <property type="entry name" value="Lipase"/>
    <property type="match status" value="1"/>
</dbReference>
<sequence length="441" mass="50724">MKLYLFLIFLIAANAAIPETAEYENPLHFFFYGLWYVATGFVKDLITWNRKTPIDAKKTIAEIIMTAGYQFETHKIITQDRYINTAWRITGKLDESLEDPHPEERPCVILQHGLLDNSATWMIPERSVALPFRLAELGYDVWMTNSRGNINSFEHLDSETHSIFDTSSDYYKFSYDDMARYDVPANLDYVLKHSNFDKAFYVGHSQGTTQFFAAAGIHEDLKDKISGFIGLAPVMHIGNIYDPFLTLLNASHLDSLLRWLKQYNFLIIPQFISPIIRFATVRFRNTFWRVLSLFFGIDKHISVDLDRMPVVANHEPGGTSLWNMIHWKQSFVSGEFKAMDWGKQENMIRYGQETPPFYKHEDIKETFDHFPSLLIAGANDALVPPKDLVTLQSVLSPTGTEIIVIDDYAHGDLIWAKDIKQTTFDPLVEFITKHTPPSESS</sequence>
<evidence type="ECO:0000256" key="4">
    <source>
        <dbReference type="ARBA" id="ARBA00022963"/>
    </source>
</evidence>
<dbReference type="InterPro" id="IPR025483">
    <property type="entry name" value="Lipase_euk"/>
</dbReference>
<dbReference type="GO" id="GO:0016788">
    <property type="term" value="F:hydrolase activity, acting on ester bonds"/>
    <property type="evidence" value="ECO:0007669"/>
    <property type="project" value="InterPro"/>
</dbReference>
<accession>A0AAD1XF96</accession>
<feature type="active site" description="Charge relay system" evidence="7">
    <location>
        <position position="410"/>
    </location>
</feature>
<feature type="domain" description="AB hydrolase-1" evidence="9">
    <location>
        <begin position="106"/>
        <end position="415"/>
    </location>
</feature>
<dbReference type="Proteomes" id="UP001295684">
    <property type="component" value="Unassembled WGS sequence"/>
</dbReference>
<reference evidence="10" key="1">
    <citation type="submission" date="2023-07" db="EMBL/GenBank/DDBJ databases">
        <authorList>
            <consortium name="AG Swart"/>
            <person name="Singh M."/>
            <person name="Singh A."/>
            <person name="Seah K."/>
            <person name="Emmerich C."/>
        </authorList>
    </citation>
    <scope>NUCLEOTIDE SEQUENCE</scope>
    <source>
        <strain evidence="10">DP1</strain>
    </source>
</reference>
<dbReference type="InterPro" id="IPR000073">
    <property type="entry name" value="AB_hydrolase_1"/>
</dbReference>
<evidence type="ECO:0000259" key="9">
    <source>
        <dbReference type="Pfam" id="PF00561"/>
    </source>
</evidence>
<dbReference type="GO" id="GO:0016042">
    <property type="term" value="P:lipid catabolic process"/>
    <property type="evidence" value="ECO:0007669"/>
    <property type="project" value="UniProtKB-KW"/>
</dbReference>
<dbReference type="EMBL" id="CAMPGE010010949">
    <property type="protein sequence ID" value="CAI2369793.1"/>
    <property type="molecule type" value="Genomic_DNA"/>
</dbReference>
<evidence type="ECO:0000256" key="8">
    <source>
        <dbReference type="SAM" id="SignalP"/>
    </source>
</evidence>
<gene>
    <name evidence="10" type="ORF">ECRASSUSDP1_LOCUS11096</name>
</gene>
<dbReference type="Pfam" id="PF00561">
    <property type="entry name" value="Abhydrolase_1"/>
    <property type="match status" value="1"/>
</dbReference>
<comment type="caution">
    <text evidence="10">The sequence shown here is derived from an EMBL/GenBank/DDBJ whole genome shotgun (WGS) entry which is preliminary data.</text>
</comment>
<organism evidence="10 11">
    <name type="scientific">Euplotes crassus</name>
    <dbReference type="NCBI Taxonomy" id="5936"/>
    <lineage>
        <taxon>Eukaryota</taxon>
        <taxon>Sar</taxon>
        <taxon>Alveolata</taxon>
        <taxon>Ciliophora</taxon>
        <taxon>Intramacronucleata</taxon>
        <taxon>Spirotrichea</taxon>
        <taxon>Hypotrichia</taxon>
        <taxon>Euplotida</taxon>
        <taxon>Euplotidae</taxon>
        <taxon>Moneuplotes</taxon>
    </lineage>
</organism>
<evidence type="ECO:0000256" key="5">
    <source>
        <dbReference type="ARBA" id="ARBA00023098"/>
    </source>
</evidence>
<dbReference type="SUPFAM" id="SSF53474">
    <property type="entry name" value="alpha/beta-Hydrolases"/>
    <property type="match status" value="1"/>
</dbReference>
<evidence type="ECO:0000256" key="7">
    <source>
        <dbReference type="PIRSR" id="PIRSR000862-1"/>
    </source>
</evidence>
<evidence type="ECO:0000256" key="6">
    <source>
        <dbReference type="ARBA" id="ARBA00023180"/>
    </source>
</evidence>
<feature type="chain" id="PRO_5042074695" description="AB hydrolase-1 domain-containing protein" evidence="8">
    <location>
        <begin position="16"/>
        <end position="441"/>
    </location>
</feature>
<dbReference type="AlphaFoldDB" id="A0AAD1XF96"/>
<dbReference type="Gene3D" id="3.40.50.1820">
    <property type="entry name" value="alpha/beta hydrolase"/>
    <property type="match status" value="1"/>
</dbReference>
<keyword evidence="3" id="KW-0378">Hydrolase</keyword>
<proteinExistence type="inferred from homology"/>